<evidence type="ECO:0000313" key="2">
    <source>
        <dbReference type="EMBL" id="MPR30983.1"/>
    </source>
</evidence>
<feature type="signal peptide" evidence="1">
    <location>
        <begin position="1"/>
        <end position="26"/>
    </location>
</feature>
<evidence type="ECO:0008006" key="4">
    <source>
        <dbReference type="Google" id="ProtNLM"/>
    </source>
</evidence>
<keyword evidence="3" id="KW-1185">Reference proteome</keyword>
<proteinExistence type="predicted"/>
<feature type="chain" id="PRO_5030135802" description="YHS domain-containing protein" evidence="1">
    <location>
        <begin position="27"/>
        <end position="174"/>
    </location>
</feature>
<gene>
    <name evidence="2" type="ORF">FS320_40215</name>
</gene>
<accession>A0A5N7MVG3</accession>
<name>A0A5N7MVG3_9HYPH</name>
<dbReference type="AlphaFoldDB" id="A0A5N7MVG3"/>
<sequence length="174" mass="18850">MSWCSILGRTIAGLAALCGMSLTASAGQPLVNVRGGDGIAIHGYDPVAYFIAGEPRKGSSGLGVAYSGAQWLFSSETNKRLSVQNPEHYLPAYGGYCAYGVAQGRLLDVDPQSWTILYDHLYLNCPEPIYDLWLGDPMSYIRQADKNWPRLTGQIAVQPQPNASTFPAPNSRNP</sequence>
<evidence type="ECO:0000313" key="3">
    <source>
        <dbReference type="Proteomes" id="UP000403266"/>
    </source>
</evidence>
<dbReference type="Proteomes" id="UP000403266">
    <property type="component" value="Unassembled WGS sequence"/>
</dbReference>
<protein>
    <recommendedName>
        <fullName evidence="4">YHS domain-containing protein</fullName>
    </recommendedName>
</protein>
<comment type="caution">
    <text evidence="2">The sequence shown here is derived from an EMBL/GenBank/DDBJ whole genome shotgun (WGS) entry which is preliminary data.</text>
</comment>
<dbReference type="OrthoDB" id="344729at2"/>
<organism evidence="2 3">
    <name type="scientific">Microvirga tunisiensis</name>
    <dbReference type="NCBI Taxonomy" id="2108360"/>
    <lineage>
        <taxon>Bacteria</taxon>
        <taxon>Pseudomonadati</taxon>
        <taxon>Pseudomonadota</taxon>
        <taxon>Alphaproteobacteria</taxon>
        <taxon>Hyphomicrobiales</taxon>
        <taxon>Methylobacteriaceae</taxon>
        <taxon>Microvirga</taxon>
    </lineage>
</organism>
<dbReference type="EMBL" id="VOSK01000505">
    <property type="protein sequence ID" value="MPR30983.1"/>
    <property type="molecule type" value="Genomic_DNA"/>
</dbReference>
<keyword evidence="1" id="KW-0732">Signal</keyword>
<dbReference type="RefSeq" id="WP_152718062.1">
    <property type="nucleotide sequence ID" value="NZ_VOSJ01000545.1"/>
</dbReference>
<dbReference type="NCBIfam" id="NF041384">
    <property type="entry name" value="YHS_seleno_dom"/>
    <property type="match status" value="1"/>
</dbReference>
<reference evidence="2 3" key="1">
    <citation type="journal article" date="2019" name="Syst. Appl. Microbiol.">
        <title>Microvirga tunisiensis sp. nov., a root nodule symbiotic bacterium isolated from Lupinus micranthus and L. luteus grown in Northern Tunisia.</title>
        <authorList>
            <person name="Msaddak A."/>
            <person name="Rejili M."/>
            <person name="Duran D."/>
            <person name="Mars M."/>
            <person name="Palacios J.M."/>
            <person name="Ruiz-Argueso T."/>
            <person name="Rey L."/>
            <person name="Imperial J."/>
        </authorList>
    </citation>
    <scope>NUCLEOTIDE SEQUENCE [LARGE SCALE GENOMIC DNA]</scope>
    <source>
        <strain evidence="2 3">Lmie10</strain>
    </source>
</reference>
<evidence type="ECO:0000256" key="1">
    <source>
        <dbReference type="SAM" id="SignalP"/>
    </source>
</evidence>